<dbReference type="STRING" id="282683.SAMN04488105_109164"/>
<evidence type="ECO:0000256" key="1">
    <source>
        <dbReference type="ARBA" id="ARBA00004948"/>
    </source>
</evidence>
<feature type="domain" description="Pyridoxamine kinase/Phosphomethylpyrimidine kinase" evidence="3">
    <location>
        <begin position="12"/>
        <end position="237"/>
    </location>
</feature>
<dbReference type="EMBL" id="FNAV01000009">
    <property type="protein sequence ID" value="SDE90772.1"/>
    <property type="molecule type" value="Genomic_DNA"/>
</dbReference>
<keyword evidence="4" id="KW-0808">Transferase</keyword>
<dbReference type="PANTHER" id="PTHR20858:SF17">
    <property type="entry name" value="HYDROXYMETHYLPYRIMIDINE_PHOSPHOMETHYLPYRIMIDINE KINASE THI20-RELATED"/>
    <property type="match status" value="1"/>
</dbReference>
<proteinExistence type="predicted"/>
<dbReference type="OrthoDB" id="9810880at2"/>
<dbReference type="GO" id="GO:0005829">
    <property type="term" value="C:cytosol"/>
    <property type="evidence" value="ECO:0007669"/>
    <property type="project" value="TreeGrafter"/>
</dbReference>
<name>A0A1G7GRK7_9RHOB</name>
<keyword evidence="4" id="KW-0418">Kinase</keyword>
<evidence type="ECO:0000313" key="5">
    <source>
        <dbReference type="Proteomes" id="UP000198994"/>
    </source>
</evidence>
<dbReference type="InterPro" id="IPR013749">
    <property type="entry name" value="PM/HMP-P_kinase-1"/>
</dbReference>
<dbReference type="GO" id="GO:0008902">
    <property type="term" value="F:hydroxymethylpyrimidine kinase activity"/>
    <property type="evidence" value="ECO:0007669"/>
    <property type="project" value="UniProtKB-EC"/>
</dbReference>
<sequence length="248" mass="25261">MTPVVLCIGGMDSSGGAGLLRDAASVATAGARTRVAVTAVTAQSDARVRAVSPVAPELVVAQIASALETRVDAVKLGMLVDAPTVAAVAGVLPQVPLVLDPVLASSSGRVLLDPPGVAALIEALLPRTEVLTPNLPELSAFGACFGISGEPEIVRALQGAGCRWVLVKGGHADGQGCEDRLYGPDGPDGAIERIHGPRHPSTLRGTGCQLASAIAAGRALGLTVPEAVRRARRLLEARFIAEGRRDEA</sequence>
<dbReference type="Pfam" id="PF08543">
    <property type="entry name" value="Phos_pyr_kin"/>
    <property type="match status" value="1"/>
</dbReference>
<evidence type="ECO:0000259" key="3">
    <source>
        <dbReference type="Pfam" id="PF08543"/>
    </source>
</evidence>
<dbReference type="GO" id="GO:0009228">
    <property type="term" value="P:thiamine biosynthetic process"/>
    <property type="evidence" value="ECO:0007669"/>
    <property type="project" value="InterPro"/>
</dbReference>
<dbReference type="InterPro" id="IPR004399">
    <property type="entry name" value="HMP/HMP-P_kinase_dom"/>
</dbReference>
<dbReference type="GO" id="GO:0009229">
    <property type="term" value="P:thiamine diphosphate biosynthetic process"/>
    <property type="evidence" value="ECO:0007669"/>
    <property type="project" value="UniProtKB-UniPathway"/>
</dbReference>
<dbReference type="InterPro" id="IPR029056">
    <property type="entry name" value="Ribokinase-like"/>
</dbReference>
<reference evidence="5" key="1">
    <citation type="submission" date="2016-10" db="EMBL/GenBank/DDBJ databases">
        <authorList>
            <person name="Varghese N."/>
            <person name="Submissions S."/>
        </authorList>
    </citation>
    <scope>NUCLEOTIDE SEQUENCE [LARGE SCALE GENOMIC DNA]</scope>
    <source>
        <strain evidence="5">DSM 10146</strain>
    </source>
</reference>
<gene>
    <name evidence="4" type="ORF">SAMN04488105_109164</name>
</gene>
<dbReference type="Proteomes" id="UP000198994">
    <property type="component" value="Unassembled WGS sequence"/>
</dbReference>
<dbReference type="Gene3D" id="3.40.1190.20">
    <property type="match status" value="1"/>
</dbReference>
<dbReference type="PANTHER" id="PTHR20858">
    <property type="entry name" value="PHOSPHOMETHYLPYRIMIDINE KINASE"/>
    <property type="match status" value="1"/>
</dbReference>
<evidence type="ECO:0000313" key="4">
    <source>
        <dbReference type="EMBL" id="SDE90772.1"/>
    </source>
</evidence>
<evidence type="ECO:0000256" key="2">
    <source>
        <dbReference type="ARBA" id="ARBA00012135"/>
    </source>
</evidence>
<comment type="pathway">
    <text evidence="1">Cofactor biosynthesis; thiamine diphosphate biosynthesis.</text>
</comment>
<dbReference type="GO" id="GO:0008972">
    <property type="term" value="F:phosphomethylpyrimidine kinase activity"/>
    <property type="evidence" value="ECO:0007669"/>
    <property type="project" value="InterPro"/>
</dbReference>
<dbReference type="UniPathway" id="UPA00060">
    <property type="reaction ID" value="UER00138"/>
</dbReference>
<keyword evidence="5" id="KW-1185">Reference proteome</keyword>
<protein>
    <recommendedName>
        <fullName evidence="2">hydroxymethylpyrimidine kinase</fullName>
        <ecNumber evidence="2">2.7.1.49</ecNumber>
    </recommendedName>
</protein>
<dbReference type="SUPFAM" id="SSF53613">
    <property type="entry name" value="Ribokinase-like"/>
    <property type="match status" value="1"/>
</dbReference>
<dbReference type="EC" id="2.7.1.49" evidence="2"/>
<dbReference type="AlphaFoldDB" id="A0A1G7GRK7"/>
<dbReference type="RefSeq" id="WP_089960851.1">
    <property type="nucleotide sequence ID" value="NZ_FNAV01000009.1"/>
</dbReference>
<accession>A0A1G7GRK7</accession>
<organism evidence="4 5">
    <name type="scientific">Salipiger thiooxidans</name>
    <dbReference type="NCBI Taxonomy" id="282683"/>
    <lineage>
        <taxon>Bacteria</taxon>
        <taxon>Pseudomonadati</taxon>
        <taxon>Pseudomonadota</taxon>
        <taxon>Alphaproteobacteria</taxon>
        <taxon>Rhodobacterales</taxon>
        <taxon>Roseobacteraceae</taxon>
        <taxon>Salipiger</taxon>
    </lineage>
</organism>
<dbReference type="CDD" id="cd01169">
    <property type="entry name" value="HMPP_kinase"/>
    <property type="match status" value="1"/>
</dbReference>